<evidence type="ECO:0000313" key="6">
    <source>
        <dbReference type="Proteomes" id="UP000663824"/>
    </source>
</evidence>
<dbReference type="Proteomes" id="UP000681720">
    <property type="component" value="Unassembled WGS sequence"/>
</dbReference>
<organism evidence="3 6">
    <name type="scientific">Rotaria magnacalcarata</name>
    <dbReference type="NCBI Taxonomy" id="392030"/>
    <lineage>
        <taxon>Eukaryota</taxon>
        <taxon>Metazoa</taxon>
        <taxon>Spiralia</taxon>
        <taxon>Gnathifera</taxon>
        <taxon>Rotifera</taxon>
        <taxon>Eurotatoria</taxon>
        <taxon>Bdelloidea</taxon>
        <taxon>Philodinida</taxon>
        <taxon>Philodinidae</taxon>
        <taxon>Rotaria</taxon>
    </lineage>
</organism>
<name>A0A816M3Z9_9BILA</name>
<protein>
    <submittedName>
        <fullName evidence="3">Uncharacterized protein</fullName>
    </submittedName>
</protein>
<dbReference type="Proteomes" id="UP000663834">
    <property type="component" value="Unassembled WGS sequence"/>
</dbReference>
<feature type="compositionally biased region" description="Polar residues" evidence="1">
    <location>
        <begin position="218"/>
        <end position="234"/>
    </location>
</feature>
<dbReference type="EMBL" id="CAJNOW010010776">
    <property type="protein sequence ID" value="CAF1587825.1"/>
    <property type="molecule type" value="Genomic_DNA"/>
</dbReference>
<dbReference type="EMBL" id="CAJNRE010002097">
    <property type="protein sequence ID" value="CAF1965952.1"/>
    <property type="molecule type" value="Genomic_DNA"/>
</dbReference>
<dbReference type="EMBL" id="CAJOBI010002644">
    <property type="protein sequence ID" value="CAF3937842.1"/>
    <property type="molecule type" value="Genomic_DNA"/>
</dbReference>
<evidence type="ECO:0000313" key="3">
    <source>
        <dbReference type="EMBL" id="CAF1965952.1"/>
    </source>
</evidence>
<comment type="caution">
    <text evidence="3">The sequence shown here is derived from an EMBL/GenBank/DDBJ whole genome shotgun (WGS) entry which is preliminary data.</text>
</comment>
<evidence type="ECO:0000313" key="2">
    <source>
        <dbReference type="EMBL" id="CAF1587825.1"/>
    </source>
</evidence>
<feature type="compositionally biased region" description="Polar residues" evidence="1">
    <location>
        <begin position="99"/>
        <end position="119"/>
    </location>
</feature>
<dbReference type="Proteomes" id="UP000676336">
    <property type="component" value="Unassembled WGS sequence"/>
</dbReference>
<feature type="compositionally biased region" description="Polar residues" evidence="1">
    <location>
        <begin position="74"/>
        <end position="89"/>
    </location>
</feature>
<feature type="region of interest" description="Disordered" evidence="1">
    <location>
        <begin position="273"/>
        <end position="294"/>
    </location>
</feature>
<reference evidence="3" key="1">
    <citation type="submission" date="2021-02" db="EMBL/GenBank/DDBJ databases">
        <authorList>
            <person name="Nowell W R."/>
        </authorList>
    </citation>
    <scope>NUCLEOTIDE SEQUENCE</scope>
</reference>
<feature type="region of interest" description="Disordered" evidence="1">
    <location>
        <begin position="218"/>
        <end position="248"/>
    </location>
</feature>
<feature type="compositionally biased region" description="Polar residues" evidence="1">
    <location>
        <begin position="284"/>
        <end position="294"/>
    </location>
</feature>
<sequence>MGCKQFKIKPNISENTKSNVSRMNTVQDISNEPEVIKTYSKVVYRNPLHLTTQLVVSSVISNLSEDSISNSKRTSLIKSNDYHNNTNGEPSKKSDQPSRLDSNTINSTSIDSKEPSISNEQNSRLHIMNSSIAFIPVSSNKSYSNDYPINSRLPHSNIVVYRHRANRFNTHQESIPNSANIESGVSSFKHHSIISARSTDSKESVKIPFKRTQATVVSSKQSNLENKLSPNETSSESEEVKLQPGKSGNLPVVDMQVMTNYLMNVLKSKSPQLRNPKFHHNEVLSETTSGTEEI</sequence>
<evidence type="ECO:0000313" key="5">
    <source>
        <dbReference type="EMBL" id="CAF4646165.1"/>
    </source>
</evidence>
<evidence type="ECO:0000256" key="1">
    <source>
        <dbReference type="SAM" id="MobiDB-lite"/>
    </source>
</evidence>
<evidence type="ECO:0000313" key="4">
    <source>
        <dbReference type="EMBL" id="CAF3937842.1"/>
    </source>
</evidence>
<accession>A0A816M3Z9</accession>
<proteinExistence type="predicted"/>
<feature type="region of interest" description="Disordered" evidence="1">
    <location>
        <begin position="74"/>
        <end position="119"/>
    </location>
</feature>
<dbReference type="EMBL" id="CAJOBJ010114236">
    <property type="protein sequence ID" value="CAF4646165.1"/>
    <property type="molecule type" value="Genomic_DNA"/>
</dbReference>
<gene>
    <name evidence="5" type="ORF">GIL414_LOCUS40853</name>
    <name evidence="2" type="ORF">KQP761_LOCUS20866</name>
    <name evidence="3" type="ORF">MBJ925_LOCUS6589</name>
    <name evidence="4" type="ORF">SMN809_LOCUS8555</name>
</gene>
<dbReference type="Proteomes" id="UP000663824">
    <property type="component" value="Unassembled WGS sequence"/>
</dbReference>
<dbReference type="OrthoDB" id="10017630at2759"/>
<dbReference type="AlphaFoldDB" id="A0A816M3Z9"/>